<gene>
    <name evidence="2" type="ORF">MEUPH1_LOCUS27673</name>
</gene>
<feature type="compositionally biased region" description="Polar residues" evidence="1">
    <location>
        <begin position="52"/>
        <end position="64"/>
    </location>
</feature>
<evidence type="ECO:0000313" key="2">
    <source>
        <dbReference type="EMBL" id="CAI6374007.1"/>
    </source>
</evidence>
<dbReference type="Proteomes" id="UP001160148">
    <property type="component" value="Unassembled WGS sequence"/>
</dbReference>
<reference evidence="2 3" key="1">
    <citation type="submission" date="2023-01" db="EMBL/GenBank/DDBJ databases">
        <authorList>
            <person name="Whitehead M."/>
        </authorList>
    </citation>
    <scope>NUCLEOTIDE SEQUENCE [LARGE SCALE GENOMIC DNA]</scope>
</reference>
<feature type="compositionally biased region" description="Basic and acidic residues" evidence="1">
    <location>
        <begin position="103"/>
        <end position="114"/>
    </location>
</feature>
<organism evidence="2 3">
    <name type="scientific">Macrosiphum euphorbiae</name>
    <name type="common">potato aphid</name>
    <dbReference type="NCBI Taxonomy" id="13131"/>
    <lineage>
        <taxon>Eukaryota</taxon>
        <taxon>Metazoa</taxon>
        <taxon>Ecdysozoa</taxon>
        <taxon>Arthropoda</taxon>
        <taxon>Hexapoda</taxon>
        <taxon>Insecta</taxon>
        <taxon>Pterygota</taxon>
        <taxon>Neoptera</taxon>
        <taxon>Paraneoptera</taxon>
        <taxon>Hemiptera</taxon>
        <taxon>Sternorrhyncha</taxon>
        <taxon>Aphidomorpha</taxon>
        <taxon>Aphidoidea</taxon>
        <taxon>Aphididae</taxon>
        <taxon>Macrosiphini</taxon>
        <taxon>Macrosiphum</taxon>
    </lineage>
</organism>
<feature type="compositionally biased region" description="Polar residues" evidence="1">
    <location>
        <begin position="29"/>
        <end position="44"/>
    </location>
</feature>
<protein>
    <submittedName>
        <fullName evidence="2">Uncharacterized protein</fullName>
    </submittedName>
</protein>
<feature type="region of interest" description="Disordered" evidence="1">
    <location>
        <begin position="83"/>
        <end position="114"/>
    </location>
</feature>
<feature type="compositionally biased region" description="Polar residues" evidence="1">
    <location>
        <begin position="13"/>
        <end position="22"/>
    </location>
</feature>
<evidence type="ECO:0000313" key="3">
    <source>
        <dbReference type="Proteomes" id="UP001160148"/>
    </source>
</evidence>
<proteinExistence type="predicted"/>
<dbReference type="EMBL" id="CARXXK010001141">
    <property type="protein sequence ID" value="CAI6374007.1"/>
    <property type="molecule type" value="Genomic_DNA"/>
</dbReference>
<feature type="compositionally biased region" description="Low complexity" evidence="1">
    <location>
        <begin position="1"/>
        <end position="10"/>
    </location>
</feature>
<evidence type="ECO:0000256" key="1">
    <source>
        <dbReference type="SAM" id="MobiDB-lite"/>
    </source>
</evidence>
<feature type="region of interest" description="Disordered" evidence="1">
    <location>
        <begin position="1"/>
        <end position="68"/>
    </location>
</feature>
<name>A0AAV0Y2W1_9HEMI</name>
<sequence length="133" mass="14706">MVNRNNPNKNNKTDAINKNSVSPIILNKITKNSPPSDEWTIQSGKKNKRNLSDSSNPTSHQASGNKVHKKLFSSSNRFEVLSQASNLDNNPKVGPDANLDTNTNREVDPMDSHTIKLPPPVFVRGVDDFPEVC</sequence>
<accession>A0AAV0Y2W1</accession>
<dbReference type="AlphaFoldDB" id="A0AAV0Y2W1"/>
<comment type="caution">
    <text evidence="2">The sequence shown here is derived from an EMBL/GenBank/DDBJ whole genome shotgun (WGS) entry which is preliminary data.</text>
</comment>
<keyword evidence="3" id="KW-1185">Reference proteome</keyword>